<evidence type="ECO:0000256" key="5">
    <source>
        <dbReference type="ARBA" id="ARBA00022741"/>
    </source>
</evidence>
<evidence type="ECO:0000256" key="3">
    <source>
        <dbReference type="ARBA" id="ARBA00022553"/>
    </source>
</evidence>
<evidence type="ECO:0000259" key="11">
    <source>
        <dbReference type="Pfam" id="PF02518"/>
    </source>
</evidence>
<dbReference type="InterPro" id="IPR050482">
    <property type="entry name" value="Sensor_HK_TwoCompSys"/>
</dbReference>
<keyword evidence="3" id="KW-0597">Phosphoprotein</keyword>
<comment type="catalytic activity">
    <reaction evidence="1">
        <text>ATP + protein L-histidine = ADP + protein N-phospho-L-histidine.</text>
        <dbReference type="EC" id="2.7.13.3"/>
    </reaction>
</comment>
<gene>
    <name evidence="13" type="ORF">GCM10022288_09360</name>
</gene>
<evidence type="ECO:0000313" key="13">
    <source>
        <dbReference type="EMBL" id="GAA4186201.1"/>
    </source>
</evidence>
<dbReference type="PANTHER" id="PTHR24421">
    <property type="entry name" value="NITRATE/NITRITE SENSOR PROTEIN NARX-RELATED"/>
    <property type="match status" value="1"/>
</dbReference>
<dbReference type="Pfam" id="PF07730">
    <property type="entry name" value="HisKA_3"/>
    <property type="match status" value="1"/>
</dbReference>
<keyword evidence="8" id="KW-0902">Two-component regulatory system</keyword>
<feature type="compositionally biased region" description="Polar residues" evidence="9">
    <location>
        <begin position="23"/>
        <end position="36"/>
    </location>
</feature>
<evidence type="ECO:0000256" key="2">
    <source>
        <dbReference type="ARBA" id="ARBA00012438"/>
    </source>
</evidence>
<feature type="domain" description="Histidine kinase/HSP90-like ATPase" evidence="11">
    <location>
        <begin position="383"/>
        <end position="490"/>
    </location>
</feature>
<dbReference type="Gene3D" id="1.20.5.1930">
    <property type="match status" value="1"/>
</dbReference>
<evidence type="ECO:0000256" key="8">
    <source>
        <dbReference type="ARBA" id="ARBA00023012"/>
    </source>
</evidence>
<feature type="transmembrane region" description="Helical" evidence="10">
    <location>
        <begin position="158"/>
        <end position="180"/>
    </location>
</feature>
<evidence type="ECO:0000256" key="6">
    <source>
        <dbReference type="ARBA" id="ARBA00022777"/>
    </source>
</evidence>
<feature type="transmembrane region" description="Helical" evidence="10">
    <location>
        <begin position="186"/>
        <end position="206"/>
    </location>
</feature>
<evidence type="ECO:0000256" key="4">
    <source>
        <dbReference type="ARBA" id="ARBA00022679"/>
    </source>
</evidence>
<dbReference type="EC" id="2.7.13.3" evidence="2"/>
<evidence type="ECO:0000259" key="12">
    <source>
        <dbReference type="Pfam" id="PF07730"/>
    </source>
</evidence>
<reference evidence="14" key="1">
    <citation type="journal article" date="2019" name="Int. J. Syst. Evol. Microbiol.">
        <title>The Global Catalogue of Microorganisms (GCM) 10K type strain sequencing project: providing services to taxonomists for standard genome sequencing and annotation.</title>
        <authorList>
            <consortium name="The Broad Institute Genomics Platform"/>
            <consortium name="The Broad Institute Genome Sequencing Center for Infectious Disease"/>
            <person name="Wu L."/>
            <person name="Ma J."/>
        </authorList>
    </citation>
    <scope>NUCLEOTIDE SEQUENCE [LARGE SCALE GENOMIC DNA]</scope>
    <source>
        <strain evidence="14">JCM 17593</strain>
    </source>
</reference>
<keyword evidence="14" id="KW-1185">Reference proteome</keyword>
<feature type="domain" description="Signal transduction histidine kinase subgroup 3 dimerisation and phosphoacceptor" evidence="12">
    <location>
        <begin position="235"/>
        <end position="300"/>
    </location>
</feature>
<dbReference type="CDD" id="cd16917">
    <property type="entry name" value="HATPase_UhpB-NarQ-NarX-like"/>
    <property type="match status" value="1"/>
</dbReference>
<dbReference type="InterPro" id="IPR011712">
    <property type="entry name" value="Sig_transdc_His_kin_sub3_dim/P"/>
</dbReference>
<accession>A0ABP8AM13</accession>
<dbReference type="Proteomes" id="UP001500213">
    <property type="component" value="Unassembled WGS sequence"/>
</dbReference>
<sequence>MPATPAEPRQRWRLRMRLLPSARSAQSAPSTPSGSRTPRAPRRPHLPRTTRGRRVLFWVVLGAIAAGLYAVQVPLAVALYGVPIEVVFVIVAAHVGALPLAVWRPREASGLAVAAFFILALISTGGSSTAPWPWAVVPLIAQSLTLAIVAWKDTWWWALTAWAGSVAASVVVALVLWVRMPFADSLTNIVVFANIALFTLAVAIVVRQLQRTRVQLAEERETSESERTRRQVADERTRIARELHDVVAHGMSILNVQATSAPYRHPGLPDDVVAEFEQIAAQTRTTLAEMRRLLGVLRADEPGDAASGGAADGGGGAGGVAGGSGGAGGGGQASAGSTAELAPQPGLAQLPALIEQARQAGAEILFQPGGALAQRVDDVVGLAAYRIVQEALSNALRHAPGATVTVTATRDPQVLELVVVNGAGRAAGGERHGLSGRARSAGRPGAVTAQLAGAGFGLRGMGERAGAVGGTVEHGPTPEGGWRVSAVLPVHSEGGSAT</sequence>
<keyword evidence="10" id="KW-0812">Transmembrane</keyword>
<feature type="transmembrane region" description="Helical" evidence="10">
    <location>
        <begin position="77"/>
        <end position="101"/>
    </location>
</feature>
<evidence type="ECO:0000256" key="7">
    <source>
        <dbReference type="ARBA" id="ARBA00022840"/>
    </source>
</evidence>
<dbReference type="InterPro" id="IPR003594">
    <property type="entry name" value="HATPase_dom"/>
</dbReference>
<keyword evidence="5" id="KW-0547">Nucleotide-binding</keyword>
<proteinExistence type="predicted"/>
<name>A0ABP8AM13_9MICO</name>
<dbReference type="PANTHER" id="PTHR24421:SF10">
    <property type="entry name" value="NITRATE_NITRITE SENSOR PROTEIN NARQ"/>
    <property type="match status" value="1"/>
</dbReference>
<dbReference type="Pfam" id="PF02518">
    <property type="entry name" value="HATPase_c"/>
    <property type="match status" value="1"/>
</dbReference>
<dbReference type="SUPFAM" id="SSF55874">
    <property type="entry name" value="ATPase domain of HSP90 chaperone/DNA topoisomerase II/histidine kinase"/>
    <property type="match status" value="1"/>
</dbReference>
<feature type="region of interest" description="Disordered" evidence="9">
    <location>
        <begin position="19"/>
        <end position="47"/>
    </location>
</feature>
<evidence type="ECO:0000256" key="1">
    <source>
        <dbReference type="ARBA" id="ARBA00000085"/>
    </source>
</evidence>
<comment type="caution">
    <text evidence="13">The sequence shown here is derived from an EMBL/GenBank/DDBJ whole genome shotgun (WGS) entry which is preliminary data.</text>
</comment>
<dbReference type="Gene3D" id="3.30.565.10">
    <property type="entry name" value="Histidine kinase-like ATPase, C-terminal domain"/>
    <property type="match status" value="1"/>
</dbReference>
<evidence type="ECO:0000256" key="9">
    <source>
        <dbReference type="SAM" id="MobiDB-lite"/>
    </source>
</evidence>
<protein>
    <recommendedName>
        <fullName evidence="2">histidine kinase</fullName>
        <ecNumber evidence="2">2.7.13.3</ecNumber>
    </recommendedName>
</protein>
<keyword evidence="10" id="KW-1133">Transmembrane helix</keyword>
<keyword evidence="10" id="KW-0472">Membrane</keyword>
<organism evidence="13 14">
    <name type="scientific">Gryllotalpicola kribbensis</name>
    <dbReference type="NCBI Taxonomy" id="993084"/>
    <lineage>
        <taxon>Bacteria</taxon>
        <taxon>Bacillati</taxon>
        <taxon>Actinomycetota</taxon>
        <taxon>Actinomycetes</taxon>
        <taxon>Micrococcales</taxon>
        <taxon>Microbacteriaceae</taxon>
        <taxon>Gryllotalpicola</taxon>
    </lineage>
</organism>
<keyword evidence="7" id="KW-0067">ATP-binding</keyword>
<keyword evidence="6" id="KW-0418">Kinase</keyword>
<dbReference type="InterPro" id="IPR036890">
    <property type="entry name" value="HATPase_C_sf"/>
</dbReference>
<keyword evidence="4" id="KW-0808">Transferase</keyword>
<feature type="transmembrane region" description="Helical" evidence="10">
    <location>
        <begin position="55"/>
        <end position="71"/>
    </location>
</feature>
<evidence type="ECO:0000313" key="14">
    <source>
        <dbReference type="Proteomes" id="UP001500213"/>
    </source>
</evidence>
<dbReference type="RefSeq" id="WP_344774339.1">
    <property type="nucleotide sequence ID" value="NZ_BAABBX010000006.1"/>
</dbReference>
<feature type="transmembrane region" description="Helical" evidence="10">
    <location>
        <begin position="108"/>
        <end position="126"/>
    </location>
</feature>
<dbReference type="EMBL" id="BAABBX010000006">
    <property type="protein sequence ID" value="GAA4186201.1"/>
    <property type="molecule type" value="Genomic_DNA"/>
</dbReference>
<evidence type="ECO:0000256" key="10">
    <source>
        <dbReference type="SAM" id="Phobius"/>
    </source>
</evidence>